<feature type="transmembrane region" description="Helical" evidence="8">
    <location>
        <begin position="315"/>
        <end position="339"/>
    </location>
</feature>
<dbReference type="PROSITE" id="PS50005">
    <property type="entry name" value="TPR"/>
    <property type="match status" value="1"/>
</dbReference>
<organism evidence="10 11">
    <name type="scientific">Riccia sorocarpa</name>
    <dbReference type="NCBI Taxonomy" id="122646"/>
    <lineage>
        <taxon>Eukaryota</taxon>
        <taxon>Viridiplantae</taxon>
        <taxon>Streptophyta</taxon>
        <taxon>Embryophyta</taxon>
        <taxon>Marchantiophyta</taxon>
        <taxon>Marchantiopsida</taxon>
        <taxon>Marchantiidae</taxon>
        <taxon>Marchantiales</taxon>
        <taxon>Ricciaceae</taxon>
        <taxon>Riccia</taxon>
    </lineage>
</organism>
<dbReference type="GO" id="GO:0051205">
    <property type="term" value="P:protein insertion into membrane"/>
    <property type="evidence" value="ECO:0007669"/>
    <property type="project" value="UniProtKB-ARBA"/>
</dbReference>
<feature type="transmembrane region" description="Helical" evidence="8">
    <location>
        <begin position="203"/>
        <end position="226"/>
    </location>
</feature>
<dbReference type="GO" id="GO:0016020">
    <property type="term" value="C:membrane"/>
    <property type="evidence" value="ECO:0007669"/>
    <property type="project" value="UniProtKB-SubCell"/>
</dbReference>
<protein>
    <recommendedName>
        <fullName evidence="9">Membrane insertase YidC/Oxa/ALB C-terminal domain-containing protein</fullName>
    </recommendedName>
</protein>
<reference evidence="10 11" key="1">
    <citation type="submission" date="2024-09" db="EMBL/GenBank/DDBJ databases">
        <title>Chromosome-scale assembly of Riccia sorocarpa.</title>
        <authorList>
            <person name="Paukszto L."/>
        </authorList>
    </citation>
    <scope>NUCLEOTIDE SEQUENCE [LARGE SCALE GENOMIC DNA]</scope>
    <source>
        <strain evidence="10">LP-2024</strain>
        <tissue evidence="10">Aerial parts of the thallus</tissue>
    </source>
</reference>
<keyword evidence="6" id="KW-0802">TPR repeat</keyword>
<dbReference type="Pfam" id="PF02096">
    <property type="entry name" value="60KD_IMP"/>
    <property type="match status" value="1"/>
</dbReference>
<dbReference type="PANTHER" id="PTHR12428:SF65">
    <property type="entry name" value="CYTOCHROME C OXIDASE ASSEMBLY PROTEIN COX18, MITOCHONDRIAL"/>
    <property type="match status" value="1"/>
</dbReference>
<evidence type="ECO:0000256" key="2">
    <source>
        <dbReference type="ARBA" id="ARBA00010583"/>
    </source>
</evidence>
<dbReference type="Gene3D" id="1.25.40.10">
    <property type="entry name" value="Tetratricopeptide repeat domain"/>
    <property type="match status" value="1"/>
</dbReference>
<gene>
    <name evidence="10" type="ORF">R1sor_021061</name>
</gene>
<comment type="similarity">
    <text evidence="7">Belongs to the OXA1/ALB3/YidC family.</text>
</comment>
<keyword evidence="11" id="KW-1185">Reference proteome</keyword>
<evidence type="ECO:0000313" key="11">
    <source>
        <dbReference type="Proteomes" id="UP001633002"/>
    </source>
</evidence>
<sequence>MASRQSRRLLAAILSRRHSCVSRGSRCLATGGQGFWSRGSVPEENVRGKPYFSPPTTMAGLVLQGSSIGRYLPVRAFSWWSRSESSSKRNYDSGSQPDEVMGSVNAVPTGSHSDQREDLVHEMLGNSRVADRGLDVSSWENGNASEIQRELLSGRDFSAVGGEILENITNQSIGTSIWSILRLPADGVVAIVEGVHNVTGAPWWLTIVGSTLAFRAAIFPFTITYIKKSAQFASAMPLLPPFRPPPESGKTLAEQYRIFTKRRLELGVPSPFWTIAGFVQAPLFLYWIVALRGMAMAGHPGFDTGGVLWFSDLTVPVQGALGALFPTLVAVTYFINIQIAFRVVKPRNDVVAFFMKIYQWWLEAMTIPLFLMGFYLPQGVFMYWLTNNFFNLAQSVGLQNDSFRARFGLPLLSEMEKQRAKQQAQSTETENINPELLDLDGLLLAATQCVANDRDVEATNLLKFALEKYPDEPEAYNIYGMLHIKKRNWSEALEYYSLVMSKAQDDPPRITALMGAGIALFNQGKRREAVEVMKPLIDMNVPKEPVVRVKYLRALVTLSSAMSQEGLKEEALPLLERAAKLDSSINVYVKELKEELESTKK</sequence>
<dbReference type="Proteomes" id="UP001633002">
    <property type="component" value="Unassembled WGS sequence"/>
</dbReference>
<evidence type="ECO:0000259" key="9">
    <source>
        <dbReference type="Pfam" id="PF02096"/>
    </source>
</evidence>
<comment type="subcellular location">
    <subcellularLocation>
        <location evidence="1 7">Membrane</location>
        <topology evidence="1 7">Multi-pass membrane protein</topology>
    </subcellularLocation>
</comment>
<evidence type="ECO:0000256" key="8">
    <source>
        <dbReference type="SAM" id="Phobius"/>
    </source>
</evidence>
<feature type="domain" description="Membrane insertase YidC/Oxa/ALB C-terminal" evidence="9">
    <location>
        <begin position="203"/>
        <end position="397"/>
    </location>
</feature>
<evidence type="ECO:0000256" key="6">
    <source>
        <dbReference type="PROSITE-ProRule" id="PRU00339"/>
    </source>
</evidence>
<dbReference type="InterPro" id="IPR001708">
    <property type="entry name" value="YidC/ALB3/OXA1/COX18"/>
</dbReference>
<dbReference type="InterPro" id="IPR011990">
    <property type="entry name" value="TPR-like_helical_dom_sf"/>
</dbReference>
<comment type="similarity">
    <text evidence="2">Belongs to the OXA1/ALB3/YidC (TC 2.A.9.2) family.</text>
</comment>
<dbReference type="Pfam" id="PF14559">
    <property type="entry name" value="TPR_19"/>
    <property type="match status" value="1"/>
</dbReference>
<comment type="caution">
    <text evidence="10">The sequence shown here is derived from an EMBL/GenBank/DDBJ whole genome shotgun (WGS) entry which is preliminary data.</text>
</comment>
<accession>A0ABD3GFZ4</accession>
<keyword evidence="5 8" id="KW-0472">Membrane</keyword>
<dbReference type="AlphaFoldDB" id="A0ABD3GFZ4"/>
<evidence type="ECO:0000256" key="1">
    <source>
        <dbReference type="ARBA" id="ARBA00004141"/>
    </source>
</evidence>
<feature type="transmembrane region" description="Helical" evidence="8">
    <location>
        <begin position="360"/>
        <end position="385"/>
    </location>
</feature>
<proteinExistence type="inferred from homology"/>
<dbReference type="PANTHER" id="PTHR12428">
    <property type="entry name" value="OXA1"/>
    <property type="match status" value="1"/>
</dbReference>
<feature type="transmembrane region" description="Helical" evidence="8">
    <location>
        <begin position="272"/>
        <end position="295"/>
    </location>
</feature>
<dbReference type="SUPFAM" id="SSF48452">
    <property type="entry name" value="TPR-like"/>
    <property type="match status" value="1"/>
</dbReference>
<dbReference type="InterPro" id="IPR019734">
    <property type="entry name" value="TPR_rpt"/>
</dbReference>
<evidence type="ECO:0000256" key="4">
    <source>
        <dbReference type="ARBA" id="ARBA00022989"/>
    </source>
</evidence>
<name>A0ABD3GFZ4_9MARC</name>
<keyword evidence="4 8" id="KW-1133">Transmembrane helix</keyword>
<dbReference type="EMBL" id="JBJQOH010000007">
    <property type="protein sequence ID" value="KAL3678105.1"/>
    <property type="molecule type" value="Genomic_DNA"/>
</dbReference>
<evidence type="ECO:0000256" key="5">
    <source>
        <dbReference type="ARBA" id="ARBA00023136"/>
    </source>
</evidence>
<evidence type="ECO:0000313" key="10">
    <source>
        <dbReference type="EMBL" id="KAL3678105.1"/>
    </source>
</evidence>
<dbReference type="CDD" id="cd20069">
    <property type="entry name" value="5TM_Oxa1-like"/>
    <property type="match status" value="1"/>
</dbReference>
<dbReference type="InterPro" id="IPR028055">
    <property type="entry name" value="YidC/Oxa/ALB_C"/>
</dbReference>
<keyword evidence="3 7" id="KW-0812">Transmembrane</keyword>
<feature type="repeat" description="TPR" evidence="6">
    <location>
        <begin position="473"/>
        <end position="506"/>
    </location>
</feature>
<evidence type="ECO:0000256" key="3">
    <source>
        <dbReference type="ARBA" id="ARBA00022692"/>
    </source>
</evidence>
<evidence type="ECO:0000256" key="7">
    <source>
        <dbReference type="RuleBase" id="RU003945"/>
    </source>
</evidence>